<sequence length="91" mass="9929">MSCLFYDPENFPLPICAAVFFSSMLPSKGLIPGGPPVKSLDTRPKHCRGFVQSGITARLDIAEKMTNDTEIENLLTIAFSGALNIFNPVRV</sequence>
<evidence type="ECO:0000313" key="1">
    <source>
        <dbReference type="EMBL" id="GBN33174.1"/>
    </source>
</evidence>
<dbReference type="Proteomes" id="UP000499080">
    <property type="component" value="Unassembled WGS sequence"/>
</dbReference>
<dbReference type="AlphaFoldDB" id="A0A4Y2N3H3"/>
<name>A0A4Y2N3H3_ARAVE</name>
<organism evidence="1 2">
    <name type="scientific">Araneus ventricosus</name>
    <name type="common">Orbweaver spider</name>
    <name type="synonym">Epeira ventricosa</name>
    <dbReference type="NCBI Taxonomy" id="182803"/>
    <lineage>
        <taxon>Eukaryota</taxon>
        <taxon>Metazoa</taxon>
        <taxon>Ecdysozoa</taxon>
        <taxon>Arthropoda</taxon>
        <taxon>Chelicerata</taxon>
        <taxon>Arachnida</taxon>
        <taxon>Araneae</taxon>
        <taxon>Araneomorphae</taxon>
        <taxon>Entelegynae</taxon>
        <taxon>Araneoidea</taxon>
        <taxon>Araneidae</taxon>
        <taxon>Araneus</taxon>
    </lineage>
</organism>
<comment type="caution">
    <text evidence="1">The sequence shown here is derived from an EMBL/GenBank/DDBJ whole genome shotgun (WGS) entry which is preliminary data.</text>
</comment>
<keyword evidence="2" id="KW-1185">Reference proteome</keyword>
<accession>A0A4Y2N3H3</accession>
<proteinExistence type="predicted"/>
<dbReference type="EMBL" id="BGPR01008344">
    <property type="protein sequence ID" value="GBN33174.1"/>
    <property type="molecule type" value="Genomic_DNA"/>
</dbReference>
<reference evidence="1 2" key="1">
    <citation type="journal article" date="2019" name="Sci. Rep.">
        <title>Orb-weaving spider Araneus ventricosus genome elucidates the spidroin gene catalogue.</title>
        <authorList>
            <person name="Kono N."/>
            <person name="Nakamura H."/>
            <person name="Ohtoshi R."/>
            <person name="Moran D.A.P."/>
            <person name="Shinohara A."/>
            <person name="Yoshida Y."/>
            <person name="Fujiwara M."/>
            <person name="Mori M."/>
            <person name="Tomita M."/>
            <person name="Arakawa K."/>
        </authorList>
    </citation>
    <scope>NUCLEOTIDE SEQUENCE [LARGE SCALE GENOMIC DNA]</scope>
</reference>
<protein>
    <submittedName>
        <fullName evidence="1">Uncharacterized protein</fullName>
    </submittedName>
</protein>
<evidence type="ECO:0000313" key="2">
    <source>
        <dbReference type="Proteomes" id="UP000499080"/>
    </source>
</evidence>
<gene>
    <name evidence="1" type="ORF">AVEN_82075_1</name>
</gene>